<comment type="caution">
    <text evidence="1">The sequence shown here is derived from an EMBL/GenBank/DDBJ whole genome shotgun (WGS) entry which is preliminary data.</text>
</comment>
<sequence>MDIKEFKQKMKKIKKDVYVLYNAYRHPKTPWYVKILAILVIAYAVSPIDLIPDFIPILGYLDDLLIIPAGITLVIKLIPPEVIEECREQQEDKAGMRKKGIIAAVFILLLWGWIIYKIVRIFV</sequence>
<protein>
    <submittedName>
        <fullName evidence="1">Uncharacterized protein</fullName>
    </submittedName>
</protein>
<organism evidence="1 2">
    <name type="scientific">Inconstantimicrobium mannanitabidum</name>
    <dbReference type="NCBI Taxonomy" id="1604901"/>
    <lineage>
        <taxon>Bacteria</taxon>
        <taxon>Bacillati</taxon>
        <taxon>Bacillota</taxon>
        <taxon>Clostridia</taxon>
        <taxon>Eubacteriales</taxon>
        <taxon>Clostridiaceae</taxon>
        <taxon>Inconstantimicrobium</taxon>
    </lineage>
</organism>
<name>A0ACB5R9U0_9CLOT</name>
<accession>A0ACB5R9U0</accession>
<dbReference type="EMBL" id="BROD01000001">
    <property type="protein sequence ID" value="GKX65892.1"/>
    <property type="molecule type" value="Genomic_DNA"/>
</dbReference>
<evidence type="ECO:0000313" key="1">
    <source>
        <dbReference type="EMBL" id="GKX65892.1"/>
    </source>
</evidence>
<gene>
    <name evidence="1" type="ORF">rsdtw13_11500</name>
</gene>
<reference evidence="1" key="1">
    <citation type="journal article" date="2025" name="Int. J. Syst. Evol. Microbiol.">
        <title>Inconstantimicrobium mannanitabidum sp. nov., a novel member of the family Clostridiaceae isolated from anoxic soil under the treatment of reductive soil disinfestation.</title>
        <authorList>
            <person name="Ueki A."/>
            <person name="Tonouchi A."/>
            <person name="Honma S."/>
            <person name="Kaku N."/>
            <person name="Ueki K."/>
        </authorList>
    </citation>
    <scope>NUCLEOTIDE SEQUENCE</scope>
    <source>
        <strain evidence="1">TW13</strain>
    </source>
</reference>
<dbReference type="Proteomes" id="UP001058074">
    <property type="component" value="Unassembled WGS sequence"/>
</dbReference>
<evidence type="ECO:0000313" key="2">
    <source>
        <dbReference type="Proteomes" id="UP001058074"/>
    </source>
</evidence>
<proteinExistence type="predicted"/>
<keyword evidence="2" id="KW-1185">Reference proteome</keyword>